<reference evidence="1 2" key="1">
    <citation type="submission" date="2023-02" db="EMBL/GenBank/DDBJ databases">
        <title>LHISI_Scaffold_Assembly.</title>
        <authorList>
            <person name="Stuart O.P."/>
            <person name="Cleave R."/>
            <person name="Magrath M.J.L."/>
            <person name="Mikheyev A.S."/>
        </authorList>
    </citation>
    <scope>NUCLEOTIDE SEQUENCE [LARGE SCALE GENOMIC DNA]</scope>
    <source>
        <strain evidence="1">Daus_M_001</strain>
        <tissue evidence="1">Leg muscle</tissue>
    </source>
</reference>
<sequence length="615" mass="67861">MSLIGGFSRGSSASPALAFRRRSILASFHPQRLHSALSSCTRWLIGVTDLQNAERRSPYTVVNQTQSIFPEPCSATRQNGCANPNYLPHDTELGSGFESRPTAYTMGIGMMRRGGGGQAGSGRRVWAEQVSPRPVAGRYVSRAAREVGQCPGLAEAHIPGRSDPPPHPPQTGVRARAGVNTLPAGCLHAPSEQLPLSRHHLQGARTINYFRKQWTEGKFGTQPYSCSAKDLAKARQGKQPVDSATNNTDVASHSVVKNCVLMLLHQLEHDSQQSFAISTAYGTLAHQDASHPRGSRQKCRRVLSTVSTTGVTQPTLRFQHWRGVDAKQADLVLTNTLVHIRGRTVHQEFEEALLKRFQHWRGVDAKQADLVLTNTPVHVRGRTVHQEFEEALLKRFEIQRLQHTHDEEPPKAETIHLTSEAIMKHTSPLLGTSPTAALNHPRNTRKGLHREFRYLNNAQRMRENCSGLWMLVHQFNSHVIILPGSPTHQLHVVWSINFPCSDVTLVHIVGTNALQVRTACVLLPRSSEPDISSRKGTIVWWCGAGLGGGGEEDTPRYSLAQGVTRHARKSSHKLRNDRANSALAGACAYINPLRARPGARAGRQLVWFKAVLLST</sequence>
<name>A0ABQ9IGL3_9NEOP</name>
<proteinExistence type="predicted"/>
<gene>
    <name evidence="1" type="ORF">PR048_001173</name>
</gene>
<dbReference type="Proteomes" id="UP001159363">
    <property type="component" value="Chromosome 1"/>
</dbReference>
<keyword evidence="2" id="KW-1185">Reference proteome</keyword>
<comment type="caution">
    <text evidence="1">The sequence shown here is derived from an EMBL/GenBank/DDBJ whole genome shotgun (WGS) entry which is preliminary data.</text>
</comment>
<dbReference type="EMBL" id="JARBHB010000001">
    <property type="protein sequence ID" value="KAJ8895834.1"/>
    <property type="molecule type" value="Genomic_DNA"/>
</dbReference>
<evidence type="ECO:0000313" key="1">
    <source>
        <dbReference type="EMBL" id="KAJ8895834.1"/>
    </source>
</evidence>
<protein>
    <submittedName>
        <fullName evidence="1">Uncharacterized protein</fullName>
    </submittedName>
</protein>
<evidence type="ECO:0000313" key="2">
    <source>
        <dbReference type="Proteomes" id="UP001159363"/>
    </source>
</evidence>
<organism evidence="1 2">
    <name type="scientific">Dryococelus australis</name>
    <dbReference type="NCBI Taxonomy" id="614101"/>
    <lineage>
        <taxon>Eukaryota</taxon>
        <taxon>Metazoa</taxon>
        <taxon>Ecdysozoa</taxon>
        <taxon>Arthropoda</taxon>
        <taxon>Hexapoda</taxon>
        <taxon>Insecta</taxon>
        <taxon>Pterygota</taxon>
        <taxon>Neoptera</taxon>
        <taxon>Polyneoptera</taxon>
        <taxon>Phasmatodea</taxon>
        <taxon>Verophasmatodea</taxon>
        <taxon>Anareolatae</taxon>
        <taxon>Phasmatidae</taxon>
        <taxon>Eurycanthinae</taxon>
        <taxon>Dryococelus</taxon>
    </lineage>
</organism>
<accession>A0ABQ9IGL3</accession>